<dbReference type="EMBL" id="CP040098">
    <property type="protein sequence ID" value="QCQ20818.1"/>
    <property type="molecule type" value="Genomic_DNA"/>
</dbReference>
<evidence type="ECO:0000259" key="1">
    <source>
        <dbReference type="Pfam" id="PF01370"/>
    </source>
</evidence>
<dbReference type="InterPro" id="IPR001509">
    <property type="entry name" value="Epimerase_deHydtase"/>
</dbReference>
<evidence type="ECO:0000313" key="3">
    <source>
        <dbReference type="Proteomes" id="UP000298602"/>
    </source>
</evidence>
<dbReference type="Proteomes" id="UP000298602">
    <property type="component" value="Chromosome"/>
</dbReference>
<protein>
    <submittedName>
        <fullName evidence="2">NAD-dependent epimerase/dehydratase family protein</fullName>
    </submittedName>
</protein>
<dbReference type="Gene3D" id="3.90.25.10">
    <property type="entry name" value="UDP-galactose 4-epimerase, domain 1"/>
    <property type="match status" value="1"/>
</dbReference>
<proteinExistence type="predicted"/>
<dbReference type="OrthoDB" id="9811425at2"/>
<organism evidence="2 3">
    <name type="scientific">Desulfoglaeba alkanexedens ALDC</name>
    <dbReference type="NCBI Taxonomy" id="980445"/>
    <lineage>
        <taxon>Bacteria</taxon>
        <taxon>Pseudomonadati</taxon>
        <taxon>Thermodesulfobacteriota</taxon>
        <taxon>Syntrophobacteria</taxon>
        <taxon>Syntrophobacterales</taxon>
        <taxon>Syntrophobacteraceae</taxon>
        <taxon>Desulfoglaeba</taxon>
    </lineage>
</organism>
<dbReference type="AlphaFoldDB" id="A0A4P8KZD2"/>
<gene>
    <name evidence="2" type="ORF">FDQ92_00540</name>
</gene>
<reference evidence="2 3" key="1">
    <citation type="submission" date="2019-05" db="EMBL/GenBank/DDBJ databases">
        <title>The Complete Genome Sequence of the n-alkane-degrading Desulfoglaeba alkanexedens ALDC reveals multiple alkylsuccinate synthase gene clusters.</title>
        <authorList>
            <person name="Callaghan A.V."/>
            <person name="Davidova I.A."/>
            <person name="Duncan K.E."/>
            <person name="Morris B."/>
            <person name="McInerney M.J."/>
        </authorList>
    </citation>
    <scope>NUCLEOTIDE SEQUENCE [LARGE SCALE GENOMIC DNA]</scope>
    <source>
        <strain evidence="2 3">ALDC</strain>
    </source>
</reference>
<reference evidence="2 3" key="2">
    <citation type="submission" date="2019-05" db="EMBL/GenBank/DDBJ databases">
        <authorList>
            <person name="Suflita J.M."/>
            <person name="Marks C.R."/>
        </authorList>
    </citation>
    <scope>NUCLEOTIDE SEQUENCE [LARGE SCALE GENOMIC DNA]</scope>
    <source>
        <strain evidence="2 3">ALDC</strain>
    </source>
</reference>
<name>A0A4P8KZD2_9BACT</name>
<sequence length="78" mass="8621">MYRASPVNGADGSAPEDRILRTLAKHGIRSCKSEVGGEPAELDGIVEIWGTGKPLREFLWSLDMAEVCVFLMERDERG</sequence>
<dbReference type="KEGG" id="dax:FDQ92_00540"/>
<evidence type="ECO:0000313" key="2">
    <source>
        <dbReference type="EMBL" id="QCQ20818.1"/>
    </source>
</evidence>
<dbReference type="Pfam" id="PF01370">
    <property type="entry name" value="Epimerase"/>
    <property type="match status" value="1"/>
</dbReference>
<accession>A0A4P8KZD2</accession>
<keyword evidence="3" id="KW-1185">Reference proteome</keyword>
<feature type="domain" description="NAD-dependent epimerase/dehydratase" evidence="1">
    <location>
        <begin position="20"/>
        <end position="76"/>
    </location>
</feature>